<evidence type="ECO:0000256" key="12">
    <source>
        <dbReference type="ARBA" id="ARBA00023136"/>
    </source>
</evidence>
<keyword evidence="9" id="KW-0560">Oxidoreductase</keyword>
<dbReference type="PANTHER" id="PTHR24291:SF189">
    <property type="entry name" value="CYTOCHROME P450 4C3-RELATED"/>
    <property type="match status" value="1"/>
</dbReference>
<evidence type="ECO:0000256" key="6">
    <source>
        <dbReference type="ARBA" id="ARBA00022723"/>
    </source>
</evidence>
<sequence>MEKSFGVDHLLYSVLLSFNHDKQIFTFLCFGVILSVLSYYINYKMKRRRMETIMNRYDGPATLPFIGNATEFLGSTRDLLKKAIKLMKEYKSPFRVWLVNKPYVVISTPEDFQTVAFKTLEKDSSYRFVVDMLGDGIFTSQVEKWKRNRRVINPAFNPAILFHYFLQIFNERNIDLIHRLGKEVSTGKQFDLWPHVIQTSITTICETAMGYKDDNNTEEVMNFGNAIMKSAELVGQRFYKPWLMPSFVFTAYRYLLGYGNVFSIVHNLPLKMLKKRRELFRQIKTENYVGNEQEKTMRNFIDILLNFHEINANFTDKELSDEVISIMFGGSETNAVTNCFCMLMLGMRRDIQDKVY</sequence>
<evidence type="ECO:0000256" key="11">
    <source>
        <dbReference type="ARBA" id="ARBA00023033"/>
    </source>
</evidence>
<dbReference type="InterPro" id="IPR001128">
    <property type="entry name" value="Cyt_P450"/>
</dbReference>
<dbReference type="GO" id="GO:0005506">
    <property type="term" value="F:iron ion binding"/>
    <property type="evidence" value="ECO:0007669"/>
    <property type="project" value="InterPro"/>
</dbReference>
<dbReference type="EMBL" id="OR117219">
    <property type="protein sequence ID" value="WIM41659.1"/>
    <property type="molecule type" value="mRNA"/>
</dbReference>
<comment type="cofactor">
    <cofactor evidence="1">
        <name>heme</name>
        <dbReference type="ChEBI" id="CHEBI:30413"/>
    </cofactor>
</comment>
<evidence type="ECO:0000256" key="9">
    <source>
        <dbReference type="ARBA" id="ARBA00023002"/>
    </source>
</evidence>
<keyword evidence="13" id="KW-1133">Transmembrane helix</keyword>
<dbReference type="PANTHER" id="PTHR24291">
    <property type="entry name" value="CYTOCHROME P450 FAMILY 4"/>
    <property type="match status" value="1"/>
</dbReference>
<dbReference type="InterPro" id="IPR036396">
    <property type="entry name" value="Cyt_P450_sf"/>
</dbReference>
<evidence type="ECO:0000256" key="4">
    <source>
        <dbReference type="ARBA" id="ARBA00010617"/>
    </source>
</evidence>
<dbReference type="InterPro" id="IPR050196">
    <property type="entry name" value="Cytochrome_P450_Monoox"/>
</dbReference>
<name>A0AAT9UU53_MACHI</name>
<dbReference type="GO" id="GO:0005789">
    <property type="term" value="C:endoplasmic reticulum membrane"/>
    <property type="evidence" value="ECO:0007669"/>
    <property type="project" value="UniProtKB-SubCell"/>
</dbReference>
<dbReference type="Gene3D" id="1.10.630.10">
    <property type="entry name" value="Cytochrome P450"/>
    <property type="match status" value="1"/>
</dbReference>
<keyword evidence="8" id="KW-0492">Microsome</keyword>
<dbReference type="GO" id="GO:0004497">
    <property type="term" value="F:monooxygenase activity"/>
    <property type="evidence" value="ECO:0007669"/>
    <property type="project" value="UniProtKB-KW"/>
</dbReference>
<feature type="transmembrane region" description="Helical" evidence="13">
    <location>
        <begin position="24"/>
        <end position="41"/>
    </location>
</feature>
<organism evidence="14">
    <name type="scientific">Maconellicoccus hirsutus</name>
    <name type="common">Pink hibiscus mealybug</name>
    <dbReference type="NCBI Taxonomy" id="177089"/>
    <lineage>
        <taxon>Eukaryota</taxon>
        <taxon>Metazoa</taxon>
        <taxon>Ecdysozoa</taxon>
        <taxon>Arthropoda</taxon>
        <taxon>Hexapoda</taxon>
        <taxon>Insecta</taxon>
        <taxon>Pterygota</taxon>
        <taxon>Neoptera</taxon>
        <taxon>Paraneoptera</taxon>
        <taxon>Hemiptera</taxon>
        <taxon>Sternorrhyncha</taxon>
        <taxon>Coccoidea</taxon>
        <taxon>Pseudococcidae</taxon>
        <taxon>Maconellicoccus</taxon>
    </lineage>
</organism>
<dbReference type="GO" id="GO:0016705">
    <property type="term" value="F:oxidoreductase activity, acting on paired donors, with incorporation or reduction of molecular oxygen"/>
    <property type="evidence" value="ECO:0007669"/>
    <property type="project" value="InterPro"/>
</dbReference>
<reference evidence="14" key="1">
    <citation type="submission" date="2023-06" db="EMBL/GenBank/DDBJ databases">
        <title>Identification of Cytochrome P450s in Maconellicoccus hirsutus.</title>
        <authorList>
            <person name="Selvamani S.B."/>
            <person name="Negi N."/>
            <person name="Nagarjuna Reddy K.V."/>
            <person name="Ramasamy G.G."/>
        </authorList>
    </citation>
    <scope>NUCLEOTIDE SEQUENCE</scope>
</reference>
<keyword evidence="13" id="KW-0812">Transmembrane</keyword>
<comment type="similarity">
    <text evidence="4">Belongs to the cytochrome P450 family.</text>
</comment>
<evidence type="ECO:0000256" key="2">
    <source>
        <dbReference type="ARBA" id="ARBA00004174"/>
    </source>
</evidence>
<keyword evidence="11" id="KW-0503">Monooxygenase</keyword>
<dbReference type="Pfam" id="PF00067">
    <property type="entry name" value="p450"/>
    <property type="match status" value="1"/>
</dbReference>
<evidence type="ECO:0000256" key="3">
    <source>
        <dbReference type="ARBA" id="ARBA00004406"/>
    </source>
</evidence>
<keyword evidence="12 13" id="KW-0472">Membrane</keyword>
<accession>A0AAT9UU53</accession>
<keyword evidence="5" id="KW-0349">Heme</keyword>
<evidence type="ECO:0000256" key="8">
    <source>
        <dbReference type="ARBA" id="ARBA00022848"/>
    </source>
</evidence>
<proteinExistence type="evidence at transcript level"/>
<evidence type="ECO:0000256" key="7">
    <source>
        <dbReference type="ARBA" id="ARBA00022824"/>
    </source>
</evidence>
<evidence type="ECO:0000256" key="13">
    <source>
        <dbReference type="SAM" id="Phobius"/>
    </source>
</evidence>
<keyword evidence="7" id="KW-0256">Endoplasmic reticulum</keyword>
<dbReference type="AlphaFoldDB" id="A0AAT9UU53"/>
<dbReference type="GO" id="GO:0020037">
    <property type="term" value="F:heme binding"/>
    <property type="evidence" value="ECO:0007669"/>
    <property type="project" value="InterPro"/>
</dbReference>
<evidence type="ECO:0000256" key="5">
    <source>
        <dbReference type="ARBA" id="ARBA00022617"/>
    </source>
</evidence>
<keyword evidence="6" id="KW-0479">Metal-binding</keyword>
<keyword evidence="10" id="KW-0408">Iron</keyword>
<comment type="subcellular location">
    <subcellularLocation>
        <location evidence="3">Endoplasmic reticulum membrane</location>
        <topology evidence="3">Peripheral membrane protein</topology>
    </subcellularLocation>
    <subcellularLocation>
        <location evidence="2">Microsome membrane</location>
        <topology evidence="2">Peripheral membrane protein</topology>
    </subcellularLocation>
</comment>
<evidence type="ECO:0000313" key="14">
    <source>
        <dbReference type="EMBL" id="WIM41659.1"/>
    </source>
</evidence>
<evidence type="ECO:0000256" key="1">
    <source>
        <dbReference type="ARBA" id="ARBA00001971"/>
    </source>
</evidence>
<evidence type="ECO:0000256" key="10">
    <source>
        <dbReference type="ARBA" id="ARBA00023004"/>
    </source>
</evidence>
<protein>
    <submittedName>
        <fullName evidence="14">Cytochrome P450 380H1</fullName>
    </submittedName>
</protein>
<dbReference type="SUPFAM" id="SSF48264">
    <property type="entry name" value="Cytochrome P450"/>
    <property type="match status" value="1"/>
</dbReference>